<protein>
    <submittedName>
        <fullName evidence="1">Uncharacterized protein</fullName>
    </submittedName>
</protein>
<dbReference type="Proteomes" id="UP001165960">
    <property type="component" value="Unassembled WGS sequence"/>
</dbReference>
<keyword evidence="2" id="KW-1185">Reference proteome</keyword>
<evidence type="ECO:0000313" key="1">
    <source>
        <dbReference type="EMBL" id="KAJ9052427.1"/>
    </source>
</evidence>
<name>A0ACC2RQU9_9FUNG</name>
<evidence type="ECO:0000313" key="2">
    <source>
        <dbReference type="Proteomes" id="UP001165960"/>
    </source>
</evidence>
<gene>
    <name evidence="1" type="ORF">DSO57_1034166</name>
</gene>
<sequence>MNSSANQMELGSIQNETRTPIVGDIGKAQRLHGQLRQPDRLPDRLHGKKLVQELARMKQGGNDAPATISLNS</sequence>
<proteinExistence type="predicted"/>
<organism evidence="1 2">
    <name type="scientific">Entomophthora muscae</name>
    <dbReference type="NCBI Taxonomy" id="34485"/>
    <lineage>
        <taxon>Eukaryota</taxon>
        <taxon>Fungi</taxon>
        <taxon>Fungi incertae sedis</taxon>
        <taxon>Zoopagomycota</taxon>
        <taxon>Entomophthoromycotina</taxon>
        <taxon>Entomophthoromycetes</taxon>
        <taxon>Entomophthorales</taxon>
        <taxon>Entomophthoraceae</taxon>
        <taxon>Entomophthora</taxon>
    </lineage>
</organism>
<dbReference type="EMBL" id="QTSX02006670">
    <property type="protein sequence ID" value="KAJ9052427.1"/>
    <property type="molecule type" value="Genomic_DNA"/>
</dbReference>
<accession>A0ACC2RQU9</accession>
<reference evidence="1" key="1">
    <citation type="submission" date="2022-04" db="EMBL/GenBank/DDBJ databases">
        <title>Genome of the entomopathogenic fungus Entomophthora muscae.</title>
        <authorList>
            <person name="Elya C."/>
            <person name="Lovett B.R."/>
            <person name="Lee E."/>
            <person name="Macias A.M."/>
            <person name="Hajek A.E."/>
            <person name="De Bivort B.L."/>
            <person name="Kasson M.T."/>
            <person name="De Fine Licht H.H."/>
            <person name="Stajich J.E."/>
        </authorList>
    </citation>
    <scope>NUCLEOTIDE SEQUENCE</scope>
    <source>
        <strain evidence="1">Berkeley</strain>
    </source>
</reference>
<comment type="caution">
    <text evidence="1">The sequence shown here is derived from an EMBL/GenBank/DDBJ whole genome shotgun (WGS) entry which is preliminary data.</text>
</comment>